<dbReference type="PANTHER" id="PTHR43712:SF5">
    <property type="entry name" value="O-METHYLTRANSFERASE ASQN-RELATED"/>
    <property type="match status" value="1"/>
</dbReference>
<evidence type="ECO:0000313" key="5">
    <source>
        <dbReference type="EMBL" id="KAH7309793.1"/>
    </source>
</evidence>
<dbReference type="InterPro" id="IPR036388">
    <property type="entry name" value="WH-like_DNA-bd_sf"/>
</dbReference>
<evidence type="ECO:0000256" key="2">
    <source>
        <dbReference type="ARBA" id="ARBA00022679"/>
    </source>
</evidence>
<dbReference type="AlphaFoldDB" id="A0A8K0WLZ3"/>
<reference evidence="5" key="1">
    <citation type="journal article" date="2021" name="Nat. Commun.">
        <title>Genetic determinants of endophytism in the Arabidopsis root mycobiome.</title>
        <authorList>
            <person name="Mesny F."/>
            <person name="Miyauchi S."/>
            <person name="Thiergart T."/>
            <person name="Pickel B."/>
            <person name="Atanasova L."/>
            <person name="Karlsson M."/>
            <person name="Huettel B."/>
            <person name="Barry K.W."/>
            <person name="Haridas S."/>
            <person name="Chen C."/>
            <person name="Bauer D."/>
            <person name="Andreopoulos W."/>
            <person name="Pangilinan J."/>
            <person name="LaButti K."/>
            <person name="Riley R."/>
            <person name="Lipzen A."/>
            <person name="Clum A."/>
            <person name="Drula E."/>
            <person name="Henrissat B."/>
            <person name="Kohler A."/>
            <person name="Grigoriev I.V."/>
            <person name="Martin F.M."/>
            <person name="Hacquard S."/>
        </authorList>
    </citation>
    <scope>NUCLEOTIDE SEQUENCE</scope>
    <source>
        <strain evidence="5">MPI-CAGE-CH-0235</strain>
    </source>
</reference>
<proteinExistence type="predicted"/>
<dbReference type="Gene3D" id="1.10.10.10">
    <property type="entry name" value="Winged helix-like DNA-binding domain superfamily/Winged helix DNA-binding domain"/>
    <property type="match status" value="1"/>
</dbReference>
<evidence type="ECO:0000259" key="4">
    <source>
        <dbReference type="Pfam" id="PF00891"/>
    </source>
</evidence>
<dbReference type="InterPro" id="IPR001077">
    <property type="entry name" value="COMT_C"/>
</dbReference>
<dbReference type="Pfam" id="PF00891">
    <property type="entry name" value="Methyltransf_2"/>
    <property type="match status" value="1"/>
</dbReference>
<organism evidence="5 6">
    <name type="scientific">Stachybotrys elegans</name>
    <dbReference type="NCBI Taxonomy" id="80388"/>
    <lineage>
        <taxon>Eukaryota</taxon>
        <taxon>Fungi</taxon>
        <taxon>Dikarya</taxon>
        <taxon>Ascomycota</taxon>
        <taxon>Pezizomycotina</taxon>
        <taxon>Sordariomycetes</taxon>
        <taxon>Hypocreomycetidae</taxon>
        <taxon>Hypocreales</taxon>
        <taxon>Stachybotryaceae</taxon>
        <taxon>Stachybotrys</taxon>
    </lineage>
</organism>
<dbReference type="PROSITE" id="PS51683">
    <property type="entry name" value="SAM_OMT_II"/>
    <property type="match status" value="1"/>
</dbReference>
<evidence type="ECO:0000256" key="1">
    <source>
        <dbReference type="ARBA" id="ARBA00022603"/>
    </source>
</evidence>
<keyword evidence="3" id="KW-0949">S-adenosyl-L-methionine</keyword>
<protein>
    <submittedName>
        <fullName evidence="5">O-methyltransferase-domain-containing protein</fullName>
    </submittedName>
</protein>
<sequence length="424" mass="47192">MMSARTIGQLSECIAVLTKKLEEEMKGNNIKSPTLGDDNESFVDLSSVDQKAAMELAGLAGELQHLALGPRQSIGMMALSVHDASTLGVVAVFDIPRLVPLQGSATFAELSTKCGMDQDRLTRILRYAMINHVFREEPAGHVRHTAFSAHMAQNPHFCDFLRTIAMVFNPANTFLPIAIDRYPQTQSIHQAAHGLARQTDKTFYGWLHDNPGLRDNFDKGMEGISRGGQRMQDTDLKAYPWDSLPEGAVVVDMGGSGGHFARDLAETHVSFSVIVQDLPLVIQSVVKQDSFMQATNVTYQEHDLFNEQPVKDADVYFMRHVFHNHPDEECVKILKALLPALKAGARILISEYMVPPAEELENSMGTKAMRQMDLMTMALFNAKERTKAEMVDLFQRASPRLSFQGTHQIPEDPGSCIFEAVYRL</sequence>
<dbReference type="EMBL" id="JAGPNK010000013">
    <property type="protein sequence ID" value="KAH7309793.1"/>
    <property type="molecule type" value="Genomic_DNA"/>
</dbReference>
<comment type="caution">
    <text evidence="5">The sequence shown here is derived from an EMBL/GenBank/DDBJ whole genome shotgun (WGS) entry which is preliminary data.</text>
</comment>
<dbReference type="Proteomes" id="UP000813444">
    <property type="component" value="Unassembled WGS sequence"/>
</dbReference>
<dbReference type="InterPro" id="IPR029063">
    <property type="entry name" value="SAM-dependent_MTases_sf"/>
</dbReference>
<dbReference type="SUPFAM" id="SSF53335">
    <property type="entry name" value="S-adenosyl-L-methionine-dependent methyltransferases"/>
    <property type="match status" value="1"/>
</dbReference>
<dbReference type="InterPro" id="IPR016461">
    <property type="entry name" value="COMT-like"/>
</dbReference>
<keyword evidence="2" id="KW-0808">Transferase</keyword>
<evidence type="ECO:0000313" key="6">
    <source>
        <dbReference type="Proteomes" id="UP000813444"/>
    </source>
</evidence>
<keyword evidence="6" id="KW-1185">Reference proteome</keyword>
<keyword evidence="1" id="KW-0489">Methyltransferase</keyword>
<accession>A0A8K0WLZ3</accession>
<dbReference type="InterPro" id="IPR036390">
    <property type="entry name" value="WH_DNA-bd_sf"/>
</dbReference>
<evidence type="ECO:0000256" key="3">
    <source>
        <dbReference type="ARBA" id="ARBA00022691"/>
    </source>
</evidence>
<dbReference type="SUPFAM" id="SSF46785">
    <property type="entry name" value="Winged helix' DNA-binding domain"/>
    <property type="match status" value="1"/>
</dbReference>
<dbReference type="OrthoDB" id="1606438at2759"/>
<dbReference type="GO" id="GO:0008171">
    <property type="term" value="F:O-methyltransferase activity"/>
    <property type="evidence" value="ECO:0007669"/>
    <property type="project" value="InterPro"/>
</dbReference>
<dbReference type="PANTHER" id="PTHR43712">
    <property type="entry name" value="PUTATIVE (AFU_ORTHOLOGUE AFUA_4G14580)-RELATED"/>
    <property type="match status" value="1"/>
</dbReference>
<gene>
    <name evidence="5" type="ORF">B0I35DRAFT_440637</name>
</gene>
<dbReference type="Gene3D" id="3.40.50.150">
    <property type="entry name" value="Vaccinia Virus protein VP39"/>
    <property type="match status" value="1"/>
</dbReference>
<name>A0A8K0WLZ3_9HYPO</name>
<dbReference type="GO" id="GO:0032259">
    <property type="term" value="P:methylation"/>
    <property type="evidence" value="ECO:0007669"/>
    <property type="project" value="UniProtKB-KW"/>
</dbReference>
<feature type="domain" description="O-methyltransferase C-terminal" evidence="4">
    <location>
        <begin position="186"/>
        <end position="397"/>
    </location>
</feature>